<dbReference type="InterPro" id="IPR036869">
    <property type="entry name" value="J_dom_sf"/>
</dbReference>
<dbReference type="OrthoDB" id="10256793at2759"/>
<dbReference type="Gene3D" id="6.20.20.10">
    <property type="match status" value="2"/>
</dbReference>
<dbReference type="AlphaFoldDB" id="A0A2G5E8E4"/>
<dbReference type="Proteomes" id="UP000230069">
    <property type="component" value="Unassembled WGS sequence"/>
</dbReference>
<evidence type="ECO:0000256" key="5">
    <source>
        <dbReference type="PROSITE-ProRule" id="PRU00546"/>
    </source>
</evidence>
<dbReference type="CDD" id="cd10719">
    <property type="entry name" value="DnaJ_zf"/>
    <property type="match status" value="1"/>
</dbReference>
<dbReference type="SUPFAM" id="SSF46565">
    <property type="entry name" value="Chaperone J-domain"/>
    <property type="match status" value="1"/>
</dbReference>
<feature type="domain" description="J" evidence="6">
    <location>
        <begin position="89"/>
        <end position="154"/>
    </location>
</feature>
<dbReference type="Pfam" id="PF00226">
    <property type="entry name" value="DnaJ"/>
    <property type="match status" value="1"/>
</dbReference>
<dbReference type="InterPro" id="IPR002939">
    <property type="entry name" value="DnaJ_C"/>
</dbReference>
<dbReference type="PANTHER" id="PTHR43096:SF36">
    <property type="entry name" value="CHAPERONE PROTEIN DNAJ 1, MITOCHONDRIAL"/>
    <property type="match status" value="1"/>
</dbReference>
<dbReference type="Pfam" id="PF01556">
    <property type="entry name" value="DnaJ_C"/>
    <property type="match status" value="1"/>
</dbReference>
<dbReference type="EMBL" id="KZ305027">
    <property type="protein sequence ID" value="PIA51971.1"/>
    <property type="molecule type" value="Genomic_DNA"/>
</dbReference>
<protein>
    <recommendedName>
        <fullName evidence="10">CR-type domain-containing protein</fullName>
    </recommendedName>
</protein>
<dbReference type="GO" id="GO:0009408">
    <property type="term" value="P:response to heat"/>
    <property type="evidence" value="ECO:0007669"/>
    <property type="project" value="InterPro"/>
</dbReference>
<dbReference type="Pfam" id="PF00684">
    <property type="entry name" value="DnaJ_CXXCXGXG"/>
    <property type="match status" value="1"/>
</dbReference>
<evidence type="ECO:0000256" key="4">
    <source>
        <dbReference type="ARBA" id="ARBA00022833"/>
    </source>
</evidence>
<accession>A0A2G5E8E4</accession>
<dbReference type="GO" id="GO:0005524">
    <property type="term" value="F:ATP binding"/>
    <property type="evidence" value="ECO:0007669"/>
    <property type="project" value="InterPro"/>
</dbReference>
<evidence type="ECO:0000256" key="2">
    <source>
        <dbReference type="ARBA" id="ARBA00022737"/>
    </source>
</evidence>
<dbReference type="SUPFAM" id="SSF49493">
    <property type="entry name" value="HSP40/DnaJ peptide-binding domain"/>
    <property type="match status" value="2"/>
</dbReference>
<evidence type="ECO:0000256" key="3">
    <source>
        <dbReference type="ARBA" id="ARBA00022771"/>
    </source>
</evidence>
<dbReference type="PROSITE" id="PS50076">
    <property type="entry name" value="DNAJ_2"/>
    <property type="match status" value="1"/>
</dbReference>
<dbReference type="InterPro" id="IPR012724">
    <property type="entry name" value="DnaJ"/>
</dbReference>
<dbReference type="SUPFAM" id="SSF57938">
    <property type="entry name" value="DnaJ/Hsp40 cysteine-rich domain"/>
    <property type="match status" value="1"/>
</dbReference>
<evidence type="ECO:0008006" key="10">
    <source>
        <dbReference type="Google" id="ProtNLM"/>
    </source>
</evidence>
<sequence>MRGFNWLGFASRSLLRTPQHQQWPISSTISELVYNHGVKHISIFSQALHSCCCPSFDRVSYETSTSSANLYLMKRHFHSTGVCYAMEKDMYKVLGVSKNASQDEIKKAYLTMAKKYHPDANNNNPASKKKFQEIREAYETLRDSEKRAQYDEGRTRGAARREYATREEYDFGDSYRVEVQFSDSFHKIFSEVFEHETEQVAADIQVDLALSFSEAAQGCTKHLSFDARVPCDSCNGLGHPIGAKLKVCPSCEGFGTVTVPPFTSTCSTCKGSGRIIKVKCKPCRGFGVVDGVKEVNVSIPAGVESGDVIRVPQGGNSGGRGVQSGNLYIKLKVAMDPVFQRVGADIYVDSYISFTQAILGGSVDVPTLSGKMQVKIPKGVQPGELLILRGRGLPKQGGFYVTHGDLYVRFRIKFPTATSLNERQHALLEELAKEEMSVENSASGESWWQQIVDRLTNPSFVYEISFILLILFILGKSM</sequence>
<keyword evidence="9" id="KW-1185">Reference proteome</keyword>
<dbReference type="PROSITE" id="PS00636">
    <property type="entry name" value="DNAJ_1"/>
    <property type="match status" value="1"/>
</dbReference>
<dbReference type="Gene3D" id="1.10.287.110">
    <property type="entry name" value="DnaJ domain"/>
    <property type="match status" value="1"/>
</dbReference>
<organism evidence="8 9">
    <name type="scientific">Aquilegia coerulea</name>
    <name type="common">Rocky mountain columbine</name>
    <dbReference type="NCBI Taxonomy" id="218851"/>
    <lineage>
        <taxon>Eukaryota</taxon>
        <taxon>Viridiplantae</taxon>
        <taxon>Streptophyta</taxon>
        <taxon>Embryophyta</taxon>
        <taxon>Tracheophyta</taxon>
        <taxon>Spermatophyta</taxon>
        <taxon>Magnoliopsida</taxon>
        <taxon>Ranunculales</taxon>
        <taxon>Ranunculaceae</taxon>
        <taxon>Thalictroideae</taxon>
        <taxon>Aquilegia</taxon>
    </lineage>
</organism>
<evidence type="ECO:0000313" key="9">
    <source>
        <dbReference type="Proteomes" id="UP000230069"/>
    </source>
</evidence>
<dbReference type="InterPro" id="IPR001623">
    <property type="entry name" value="DnaJ_domain"/>
</dbReference>
<evidence type="ECO:0000259" key="6">
    <source>
        <dbReference type="PROSITE" id="PS50076"/>
    </source>
</evidence>
<evidence type="ECO:0000313" key="8">
    <source>
        <dbReference type="EMBL" id="PIA51971.1"/>
    </source>
</evidence>
<keyword evidence="4 5" id="KW-0862">Zinc</keyword>
<dbReference type="GO" id="GO:0008270">
    <property type="term" value="F:zinc ion binding"/>
    <property type="evidence" value="ECO:0007669"/>
    <property type="project" value="UniProtKB-KW"/>
</dbReference>
<feature type="domain" description="CR-type" evidence="7">
    <location>
        <begin position="218"/>
        <end position="292"/>
    </location>
</feature>
<dbReference type="GO" id="GO:0042026">
    <property type="term" value="P:protein refolding"/>
    <property type="evidence" value="ECO:0007669"/>
    <property type="project" value="TreeGrafter"/>
</dbReference>
<dbReference type="InterPro" id="IPR001305">
    <property type="entry name" value="HSP_DnaJ_Cys-rich_dom"/>
</dbReference>
<reference evidence="8 9" key="1">
    <citation type="submission" date="2017-09" db="EMBL/GenBank/DDBJ databases">
        <title>WGS assembly of Aquilegia coerulea Goldsmith.</title>
        <authorList>
            <person name="Hodges S."/>
            <person name="Kramer E."/>
            <person name="Nordborg M."/>
            <person name="Tomkins J."/>
            <person name="Borevitz J."/>
            <person name="Derieg N."/>
            <person name="Yan J."/>
            <person name="Mihaltcheva S."/>
            <person name="Hayes R.D."/>
            <person name="Rokhsar D."/>
        </authorList>
    </citation>
    <scope>NUCLEOTIDE SEQUENCE [LARGE SCALE GENOMIC DNA]</scope>
    <source>
        <strain evidence="9">cv. Goldsmith</strain>
    </source>
</reference>
<keyword evidence="3 5" id="KW-0863">Zinc-finger</keyword>
<dbReference type="CDD" id="cd10747">
    <property type="entry name" value="DnaJ_C"/>
    <property type="match status" value="1"/>
</dbReference>
<keyword evidence="1 5" id="KW-0479">Metal-binding</keyword>
<dbReference type="PANTHER" id="PTHR43096">
    <property type="entry name" value="DNAJ HOMOLOG 1, MITOCHONDRIAL-RELATED"/>
    <property type="match status" value="1"/>
</dbReference>
<dbReference type="SMART" id="SM00271">
    <property type="entry name" value="DnaJ"/>
    <property type="match status" value="1"/>
</dbReference>
<dbReference type="InterPro" id="IPR018253">
    <property type="entry name" value="DnaJ_domain_CS"/>
</dbReference>
<dbReference type="CDD" id="cd06257">
    <property type="entry name" value="DnaJ"/>
    <property type="match status" value="1"/>
</dbReference>
<dbReference type="GO" id="GO:0051082">
    <property type="term" value="F:unfolded protein binding"/>
    <property type="evidence" value="ECO:0007669"/>
    <property type="project" value="InterPro"/>
</dbReference>
<dbReference type="HAMAP" id="MF_01152">
    <property type="entry name" value="DnaJ"/>
    <property type="match status" value="1"/>
</dbReference>
<dbReference type="PRINTS" id="PR00625">
    <property type="entry name" value="JDOMAIN"/>
</dbReference>
<dbReference type="GO" id="GO:0031072">
    <property type="term" value="F:heat shock protein binding"/>
    <property type="evidence" value="ECO:0007669"/>
    <property type="project" value="InterPro"/>
</dbReference>
<evidence type="ECO:0000256" key="1">
    <source>
        <dbReference type="ARBA" id="ARBA00022723"/>
    </source>
</evidence>
<dbReference type="FunFam" id="2.60.260.20:FF:000005">
    <property type="entry name" value="Chaperone protein dnaJ 1, mitochondrial"/>
    <property type="match status" value="1"/>
</dbReference>
<dbReference type="FunCoup" id="A0A2G5E8E4">
    <property type="interactions" value="386"/>
</dbReference>
<dbReference type="PROSITE" id="PS51188">
    <property type="entry name" value="ZF_CR"/>
    <property type="match status" value="1"/>
</dbReference>
<evidence type="ECO:0000259" key="7">
    <source>
        <dbReference type="PROSITE" id="PS51188"/>
    </source>
</evidence>
<dbReference type="GO" id="GO:0005737">
    <property type="term" value="C:cytoplasm"/>
    <property type="evidence" value="ECO:0007669"/>
    <property type="project" value="TreeGrafter"/>
</dbReference>
<dbReference type="STRING" id="218851.A0A2G5E8E4"/>
<keyword evidence="2" id="KW-0677">Repeat</keyword>
<proteinExistence type="inferred from homology"/>
<dbReference type="InterPro" id="IPR008971">
    <property type="entry name" value="HSP40/DnaJ_pept-bd"/>
</dbReference>
<feature type="zinc finger region" description="CR-type" evidence="5">
    <location>
        <begin position="218"/>
        <end position="292"/>
    </location>
</feature>
<name>A0A2G5E8E4_AQUCA</name>
<gene>
    <name evidence="8" type="ORF">AQUCO_01000089v1</name>
</gene>
<dbReference type="InterPro" id="IPR036410">
    <property type="entry name" value="HSP_DnaJ_Cys-rich_dom_sf"/>
</dbReference>
<dbReference type="Gene3D" id="2.60.260.20">
    <property type="entry name" value="Urease metallochaperone UreE, N-terminal domain"/>
    <property type="match status" value="2"/>
</dbReference>
<dbReference type="EMBL" id="KZ305027">
    <property type="protein sequence ID" value="PIA51974.1"/>
    <property type="molecule type" value="Genomic_DNA"/>
</dbReference>